<keyword evidence="2" id="KW-1185">Reference proteome</keyword>
<evidence type="ECO:0000313" key="2">
    <source>
        <dbReference type="Proteomes" id="UP001218218"/>
    </source>
</evidence>
<proteinExistence type="predicted"/>
<evidence type="ECO:0000313" key="1">
    <source>
        <dbReference type="EMBL" id="KAJ7347498.1"/>
    </source>
</evidence>
<gene>
    <name evidence="1" type="ORF">DFH08DRAFT_809238</name>
</gene>
<dbReference type="AlphaFoldDB" id="A0AAD7ERI8"/>
<protein>
    <recommendedName>
        <fullName evidence="3">F-box domain-containing protein</fullName>
    </recommendedName>
</protein>
<sequence length="490" mass="54253">MLNSSNSESSDGFGTPREKEFMASAPPIAMIPPELLCNIFTLGMLPVKFSEMAVIPATDRSIFQDPWILGGPWVLGQVCSLWRAVALSLPTIWTSITVFTTIMPHEFSLLNTQLARTAQHPLDVHIRFTNRFGSWEPYSDEFNLFLVTLMSHSRRWRTFHLQFDTKQRPHEEFNALGPGTLPILQELVFSGPGVYHVNKYDFFKDAPALRRVVLGTRGMSLVGNIALPWAQLTTYKATYLDAASHFRYLAVAVNLVDCDLDCDGSPHDDIRLHSAVILPRLRRLAVSHPVLLAALSAPALQSLYIVGPVENVADFLGRSGCTSALTELTLAECTAPASEIIALLQETCGLTTLALYPRSSPTALVAAFTAPECLCPNLGSLSWADFDDALDWGAFAKMVLSRCTESSSVRPLHFVAIYSGRRLMKKAVWCLHELPGLEVVTMNMKKGSVPPLSRTPARWTRTQPFGSFRVKVPTVQHRPVHRVSLAPLPF</sequence>
<name>A0AAD7ERI8_9AGAR</name>
<accession>A0AAD7ERI8</accession>
<reference evidence="1" key="1">
    <citation type="submission" date="2023-03" db="EMBL/GenBank/DDBJ databases">
        <title>Massive genome expansion in bonnet fungi (Mycena s.s.) driven by repeated elements and novel gene families across ecological guilds.</title>
        <authorList>
            <consortium name="Lawrence Berkeley National Laboratory"/>
            <person name="Harder C.B."/>
            <person name="Miyauchi S."/>
            <person name="Viragh M."/>
            <person name="Kuo A."/>
            <person name="Thoen E."/>
            <person name="Andreopoulos B."/>
            <person name="Lu D."/>
            <person name="Skrede I."/>
            <person name="Drula E."/>
            <person name="Henrissat B."/>
            <person name="Morin E."/>
            <person name="Kohler A."/>
            <person name="Barry K."/>
            <person name="LaButti K."/>
            <person name="Morin E."/>
            <person name="Salamov A."/>
            <person name="Lipzen A."/>
            <person name="Mereny Z."/>
            <person name="Hegedus B."/>
            <person name="Baldrian P."/>
            <person name="Stursova M."/>
            <person name="Weitz H."/>
            <person name="Taylor A."/>
            <person name="Grigoriev I.V."/>
            <person name="Nagy L.G."/>
            <person name="Martin F."/>
            <person name="Kauserud H."/>
        </authorList>
    </citation>
    <scope>NUCLEOTIDE SEQUENCE</scope>
    <source>
        <strain evidence="1">CBHHK002</strain>
    </source>
</reference>
<dbReference type="EMBL" id="JARIHO010000019">
    <property type="protein sequence ID" value="KAJ7347498.1"/>
    <property type="molecule type" value="Genomic_DNA"/>
</dbReference>
<dbReference type="Proteomes" id="UP001218218">
    <property type="component" value="Unassembled WGS sequence"/>
</dbReference>
<organism evidence="1 2">
    <name type="scientific">Mycena albidolilacea</name>
    <dbReference type="NCBI Taxonomy" id="1033008"/>
    <lineage>
        <taxon>Eukaryota</taxon>
        <taxon>Fungi</taxon>
        <taxon>Dikarya</taxon>
        <taxon>Basidiomycota</taxon>
        <taxon>Agaricomycotina</taxon>
        <taxon>Agaricomycetes</taxon>
        <taxon>Agaricomycetidae</taxon>
        <taxon>Agaricales</taxon>
        <taxon>Marasmiineae</taxon>
        <taxon>Mycenaceae</taxon>
        <taxon>Mycena</taxon>
    </lineage>
</organism>
<evidence type="ECO:0008006" key="3">
    <source>
        <dbReference type="Google" id="ProtNLM"/>
    </source>
</evidence>
<comment type="caution">
    <text evidence="1">The sequence shown here is derived from an EMBL/GenBank/DDBJ whole genome shotgun (WGS) entry which is preliminary data.</text>
</comment>